<evidence type="ECO:0000256" key="1">
    <source>
        <dbReference type="ARBA" id="ARBA00004651"/>
    </source>
</evidence>
<dbReference type="NCBIfam" id="TIGR02121">
    <property type="entry name" value="Na_Pro_sym"/>
    <property type="match status" value="1"/>
</dbReference>
<gene>
    <name evidence="15" type="primary">putP</name>
    <name evidence="15" type="ORF">IAB98_12590</name>
</gene>
<proteinExistence type="inferred from homology"/>
<dbReference type="PROSITE" id="PS00456">
    <property type="entry name" value="NA_SOLUT_SYMP_1"/>
    <property type="match status" value="1"/>
</dbReference>
<evidence type="ECO:0000256" key="12">
    <source>
        <dbReference type="ARBA" id="ARBA00033708"/>
    </source>
</evidence>
<reference evidence="15" key="2">
    <citation type="journal article" date="2021" name="PeerJ">
        <title>Extensive microbial diversity within the chicken gut microbiome revealed by metagenomics and culture.</title>
        <authorList>
            <person name="Gilroy R."/>
            <person name="Ravi A."/>
            <person name="Getino M."/>
            <person name="Pursley I."/>
            <person name="Horton D.L."/>
            <person name="Alikhan N.F."/>
            <person name="Baker D."/>
            <person name="Gharbi K."/>
            <person name="Hall N."/>
            <person name="Watson M."/>
            <person name="Adriaenssens E.M."/>
            <person name="Foster-Nyarko E."/>
            <person name="Jarju S."/>
            <person name="Secka A."/>
            <person name="Antonio M."/>
            <person name="Oren A."/>
            <person name="Chaudhuri R.R."/>
            <person name="La Ragione R."/>
            <person name="Hildebrand F."/>
            <person name="Pallen M.J."/>
        </authorList>
    </citation>
    <scope>NUCLEOTIDE SEQUENCE</scope>
    <source>
        <strain evidence="15">ChiSxjej1B13-7041</strain>
    </source>
</reference>
<keyword evidence="5 14" id="KW-0812">Transmembrane</keyword>
<dbReference type="GO" id="GO:0005886">
    <property type="term" value="C:plasma membrane"/>
    <property type="evidence" value="ECO:0007669"/>
    <property type="project" value="UniProtKB-SubCell"/>
</dbReference>
<keyword evidence="3 14" id="KW-0813">Transport</keyword>
<feature type="transmembrane region" description="Helical" evidence="14">
    <location>
        <begin position="474"/>
        <end position="496"/>
    </location>
</feature>
<comment type="caution">
    <text evidence="15">The sequence shown here is derived from an EMBL/GenBank/DDBJ whole genome shotgun (WGS) entry which is preliminary data.</text>
</comment>
<evidence type="ECO:0000256" key="13">
    <source>
        <dbReference type="RuleBase" id="RU362091"/>
    </source>
</evidence>
<feature type="transmembrane region" description="Helical" evidence="14">
    <location>
        <begin position="412"/>
        <end position="435"/>
    </location>
</feature>
<dbReference type="EMBL" id="DVHU01000111">
    <property type="protein sequence ID" value="HIR94247.1"/>
    <property type="molecule type" value="Genomic_DNA"/>
</dbReference>
<evidence type="ECO:0000256" key="5">
    <source>
        <dbReference type="ARBA" id="ARBA00022692"/>
    </source>
</evidence>
<feature type="transmembrane region" description="Helical" evidence="14">
    <location>
        <begin position="6"/>
        <end position="27"/>
    </location>
</feature>
<feature type="transmembrane region" description="Helical" evidence="14">
    <location>
        <begin position="162"/>
        <end position="187"/>
    </location>
</feature>
<dbReference type="CDD" id="cd11475">
    <property type="entry name" value="SLC5sbd_PutP"/>
    <property type="match status" value="1"/>
</dbReference>
<feature type="transmembrane region" description="Helical" evidence="14">
    <location>
        <begin position="340"/>
        <end position="368"/>
    </location>
</feature>
<dbReference type="AlphaFoldDB" id="A0A9D1ELL5"/>
<keyword evidence="7 14" id="KW-1133">Transmembrane helix</keyword>
<evidence type="ECO:0000256" key="14">
    <source>
        <dbReference type="RuleBase" id="RU366012"/>
    </source>
</evidence>
<feature type="transmembrane region" description="Helical" evidence="14">
    <location>
        <begin position="389"/>
        <end position="406"/>
    </location>
</feature>
<keyword evidence="14" id="KW-0029">Amino-acid transport</keyword>
<feature type="transmembrane region" description="Helical" evidence="14">
    <location>
        <begin position="126"/>
        <end position="150"/>
    </location>
</feature>
<protein>
    <recommendedName>
        <fullName evidence="14">Sodium/proline symporter</fullName>
    </recommendedName>
    <alternativeName>
        <fullName evidence="14">Proline permease</fullName>
    </alternativeName>
</protein>
<dbReference type="InterPro" id="IPR018212">
    <property type="entry name" value="Na/solute_symporter_CS"/>
</dbReference>
<feature type="transmembrane region" description="Helical" evidence="14">
    <location>
        <begin position="76"/>
        <end position="95"/>
    </location>
</feature>
<keyword evidence="4 14" id="KW-1003">Cell membrane</keyword>
<dbReference type="PANTHER" id="PTHR48086:SF3">
    <property type="entry name" value="SODIUM_PROLINE SYMPORTER"/>
    <property type="match status" value="1"/>
</dbReference>
<dbReference type="PROSITE" id="PS50283">
    <property type="entry name" value="NA_SOLUT_SYMP_3"/>
    <property type="match status" value="1"/>
</dbReference>
<dbReference type="Pfam" id="PF00474">
    <property type="entry name" value="SSF"/>
    <property type="match status" value="1"/>
</dbReference>
<dbReference type="Proteomes" id="UP000886841">
    <property type="component" value="Unassembled WGS sequence"/>
</dbReference>
<evidence type="ECO:0000313" key="16">
    <source>
        <dbReference type="Proteomes" id="UP000886841"/>
    </source>
</evidence>
<dbReference type="GO" id="GO:0015824">
    <property type="term" value="P:proline transport"/>
    <property type="evidence" value="ECO:0007669"/>
    <property type="project" value="UniProtKB-UniRule"/>
</dbReference>
<evidence type="ECO:0000256" key="7">
    <source>
        <dbReference type="ARBA" id="ARBA00022989"/>
    </source>
</evidence>
<organism evidence="15 16">
    <name type="scientific">Candidatus Egerieimonas intestinavium</name>
    <dbReference type="NCBI Taxonomy" id="2840777"/>
    <lineage>
        <taxon>Bacteria</taxon>
        <taxon>Bacillati</taxon>
        <taxon>Bacillota</taxon>
        <taxon>Clostridia</taxon>
        <taxon>Lachnospirales</taxon>
        <taxon>Lachnospiraceae</taxon>
        <taxon>Lachnospiraceae incertae sedis</taxon>
        <taxon>Candidatus Egerieimonas</taxon>
    </lineage>
</organism>
<comment type="subcellular location">
    <subcellularLocation>
        <location evidence="1 14">Cell membrane</location>
        <topology evidence="1 14">Multi-pass membrane protein</topology>
    </subcellularLocation>
</comment>
<dbReference type="InterPro" id="IPR001734">
    <property type="entry name" value="Na/solute_symporter"/>
</dbReference>
<comment type="similarity">
    <text evidence="2 13">Belongs to the sodium:solute symporter (SSF) (TC 2.A.21) family.</text>
</comment>
<keyword evidence="8 14" id="KW-0915">Sodium</keyword>
<dbReference type="PANTHER" id="PTHR48086">
    <property type="entry name" value="SODIUM/PROLINE SYMPORTER-RELATED"/>
    <property type="match status" value="1"/>
</dbReference>
<evidence type="ECO:0000256" key="9">
    <source>
        <dbReference type="ARBA" id="ARBA00023065"/>
    </source>
</evidence>
<feature type="transmembrane region" description="Helical" evidence="14">
    <location>
        <begin position="249"/>
        <end position="271"/>
    </location>
</feature>
<dbReference type="InterPro" id="IPR011851">
    <property type="entry name" value="Na/Pro_symporter"/>
</dbReference>
<dbReference type="Gene3D" id="1.20.1730.10">
    <property type="entry name" value="Sodium/glucose cotransporter"/>
    <property type="match status" value="1"/>
</dbReference>
<keyword evidence="9 14" id="KW-0406">Ion transport</keyword>
<sequence length="517" mass="55615">MSKGDLTAVLIAFAAYLLLMIVIGIIYMKQTNDSEDYFLGGRGLGGWVAALSAQASDMSGWLLMGLPGAIYAMGTGQAWIAIGLFLGTVFNWVCISSRLRRYTIKANNSLTLPAYFENRFRDKKKILLLISSIVIVIFFLVYTASALAAGGKLFNSVFGLDYHIALAIGAGVILVYTFMGGFMAVCVTDFVQGTMMLIGLMVVPIVAFFILGGGDGVVEVIDQSGVAGGASSYLNLFTNGERPYTFVEIFSQLAWGLGYCGMPHILTRFMAVKNQKELRKSRVIAIIWVMISLGCACLLGILGRAFLFPTILGTEGTASTENVFIEMIIKMFTETYSLPFIGGLFLCGILAAIMSTADSQLLVTASAVSKDLYKDVFRPNTDEKKVLSVSRWTVAVVAILAFIIAWDPDNSIMGLVSNAWAGLGSAFGPIVLLSLFWRRANLAGAVAGIISGGLTVIIWDYIPLVGGQTLGTATGLYSLAVGFVISCLCIVIFSLATKAPSQEILDEFDSVKNWKED</sequence>
<name>A0A9D1ELL5_9FIRM</name>
<comment type="catalytic activity">
    <reaction evidence="12">
        <text>L-proline(in) + Na(+)(in) = L-proline(out) + Na(+)(out)</text>
        <dbReference type="Rhea" id="RHEA:28967"/>
        <dbReference type="ChEBI" id="CHEBI:29101"/>
        <dbReference type="ChEBI" id="CHEBI:60039"/>
    </reaction>
</comment>
<dbReference type="InterPro" id="IPR050277">
    <property type="entry name" value="Sodium:Solute_Symporter"/>
</dbReference>
<evidence type="ECO:0000256" key="8">
    <source>
        <dbReference type="ARBA" id="ARBA00023053"/>
    </source>
</evidence>
<dbReference type="InterPro" id="IPR038377">
    <property type="entry name" value="Na/Glc_symporter_sf"/>
</dbReference>
<comment type="function">
    <text evidence="14">Catalyzes the sodium-dependent uptake of extracellular L-proline.</text>
</comment>
<feature type="transmembrane region" description="Helical" evidence="14">
    <location>
        <begin position="194"/>
        <end position="214"/>
    </location>
</feature>
<evidence type="ECO:0000256" key="4">
    <source>
        <dbReference type="ARBA" id="ARBA00022475"/>
    </source>
</evidence>
<feature type="transmembrane region" description="Helical" evidence="14">
    <location>
        <begin position="442"/>
        <end position="462"/>
    </location>
</feature>
<reference evidence="15" key="1">
    <citation type="submission" date="2020-10" db="EMBL/GenBank/DDBJ databases">
        <authorList>
            <person name="Gilroy R."/>
        </authorList>
    </citation>
    <scope>NUCLEOTIDE SEQUENCE</scope>
    <source>
        <strain evidence="15">ChiSxjej1B13-7041</strain>
    </source>
</reference>
<keyword evidence="10 14" id="KW-0472">Membrane</keyword>
<dbReference type="GO" id="GO:0005298">
    <property type="term" value="F:proline:sodium symporter activity"/>
    <property type="evidence" value="ECO:0007669"/>
    <property type="project" value="UniProtKB-UniRule"/>
</dbReference>
<evidence type="ECO:0000313" key="15">
    <source>
        <dbReference type="EMBL" id="HIR94247.1"/>
    </source>
</evidence>
<evidence type="ECO:0000256" key="2">
    <source>
        <dbReference type="ARBA" id="ARBA00006434"/>
    </source>
</evidence>
<evidence type="ECO:0000256" key="11">
    <source>
        <dbReference type="ARBA" id="ARBA00023201"/>
    </source>
</evidence>
<evidence type="ECO:0000256" key="10">
    <source>
        <dbReference type="ARBA" id="ARBA00023136"/>
    </source>
</evidence>
<evidence type="ECO:0000256" key="3">
    <source>
        <dbReference type="ARBA" id="ARBA00022448"/>
    </source>
</evidence>
<dbReference type="GO" id="GO:0031402">
    <property type="term" value="F:sodium ion binding"/>
    <property type="evidence" value="ECO:0007669"/>
    <property type="project" value="UniProtKB-UniRule"/>
</dbReference>
<evidence type="ECO:0000256" key="6">
    <source>
        <dbReference type="ARBA" id="ARBA00022847"/>
    </source>
</evidence>
<accession>A0A9D1ELL5</accession>
<feature type="transmembrane region" description="Helical" evidence="14">
    <location>
        <begin position="283"/>
        <end position="307"/>
    </location>
</feature>
<dbReference type="NCBIfam" id="TIGR00813">
    <property type="entry name" value="sss"/>
    <property type="match status" value="1"/>
</dbReference>
<keyword evidence="11 14" id="KW-0739">Sodium transport</keyword>
<keyword evidence="6 14" id="KW-0769">Symport</keyword>